<gene>
    <name evidence="5" type="ORF">Ahy_A03g015058</name>
</gene>
<feature type="compositionally biased region" description="Basic residues" evidence="3">
    <location>
        <begin position="110"/>
        <end position="133"/>
    </location>
</feature>
<dbReference type="Proteomes" id="UP000289738">
    <property type="component" value="Chromosome A03"/>
</dbReference>
<dbReference type="InterPro" id="IPR008251">
    <property type="entry name" value="Chromo_shadow_dom"/>
</dbReference>
<dbReference type="InterPro" id="IPR023779">
    <property type="entry name" value="Chromodomain_CS"/>
</dbReference>
<feature type="region of interest" description="Disordered" evidence="3">
    <location>
        <begin position="28"/>
        <end position="52"/>
    </location>
</feature>
<evidence type="ECO:0000259" key="4">
    <source>
        <dbReference type="PROSITE" id="PS50013"/>
    </source>
</evidence>
<feature type="domain" description="Chromo" evidence="4">
    <location>
        <begin position="56"/>
        <end position="115"/>
    </location>
</feature>
<feature type="compositionally biased region" description="Polar residues" evidence="3">
    <location>
        <begin position="39"/>
        <end position="50"/>
    </location>
</feature>
<protein>
    <recommendedName>
        <fullName evidence="4">Chromo domain-containing protein</fullName>
    </recommendedName>
</protein>
<dbReference type="GO" id="GO:0000792">
    <property type="term" value="C:heterochromatin"/>
    <property type="evidence" value="ECO:0007669"/>
    <property type="project" value="UniProtKB-ARBA"/>
</dbReference>
<dbReference type="PROSITE" id="PS00598">
    <property type="entry name" value="CHROMO_1"/>
    <property type="match status" value="1"/>
</dbReference>
<dbReference type="InterPro" id="IPR016197">
    <property type="entry name" value="Chromo-like_dom_sf"/>
</dbReference>
<feature type="region of interest" description="Disordered" evidence="3">
    <location>
        <begin position="110"/>
        <end position="138"/>
    </location>
</feature>
<organism evidence="5 6">
    <name type="scientific">Arachis hypogaea</name>
    <name type="common">Peanut</name>
    <dbReference type="NCBI Taxonomy" id="3818"/>
    <lineage>
        <taxon>Eukaryota</taxon>
        <taxon>Viridiplantae</taxon>
        <taxon>Streptophyta</taxon>
        <taxon>Embryophyta</taxon>
        <taxon>Tracheophyta</taxon>
        <taxon>Spermatophyta</taxon>
        <taxon>Magnoliopsida</taxon>
        <taxon>eudicotyledons</taxon>
        <taxon>Gunneridae</taxon>
        <taxon>Pentapetalae</taxon>
        <taxon>rosids</taxon>
        <taxon>fabids</taxon>
        <taxon>Fabales</taxon>
        <taxon>Fabaceae</taxon>
        <taxon>Papilionoideae</taxon>
        <taxon>50 kb inversion clade</taxon>
        <taxon>dalbergioids sensu lato</taxon>
        <taxon>Dalbergieae</taxon>
        <taxon>Pterocarpus clade</taxon>
        <taxon>Arachis</taxon>
    </lineage>
</organism>
<dbReference type="PANTHER" id="PTHR47240">
    <property type="entry name" value="CHROMO DOMAIN-CONTAINING PROTEIN LHP1"/>
    <property type="match status" value="1"/>
</dbReference>
<reference evidence="5 6" key="1">
    <citation type="submission" date="2019-01" db="EMBL/GenBank/DDBJ databases">
        <title>Sequencing of cultivated peanut Arachis hypogaea provides insights into genome evolution and oil improvement.</title>
        <authorList>
            <person name="Chen X."/>
        </authorList>
    </citation>
    <scope>NUCLEOTIDE SEQUENCE [LARGE SCALE GENOMIC DNA]</scope>
    <source>
        <strain evidence="6">cv. Fuhuasheng</strain>
        <tissue evidence="5">Leaves</tissue>
    </source>
</reference>
<feature type="region of interest" description="Disordered" evidence="3">
    <location>
        <begin position="243"/>
        <end position="277"/>
    </location>
</feature>
<dbReference type="CDD" id="cd00024">
    <property type="entry name" value="CD_CSD"/>
    <property type="match status" value="1"/>
</dbReference>
<dbReference type="InterPro" id="IPR023780">
    <property type="entry name" value="Chromo_domain"/>
</dbReference>
<evidence type="ECO:0000313" key="6">
    <source>
        <dbReference type="Proteomes" id="UP000289738"/>
    </source>
</evidence>
<evidence type="ECO:0000313" key="5">
    <source>
        <dbReference type="EMBL" id="RYR68572.1"/>
    </source>
</evidence>
<evidence type="ECO:0000256" key="3">
    <source>
        <dbReference type="SAM" id="MobiDB-lite"/>
    </source>
</evidence>
<dbReference type="SMART" id="SM00300">
    <property type="entry name" value="ChSh"/>
    <property type="match status" value="1"/>
</dbReference>
<keyword evidence="6" id="KW-1185">Reference proteome</keyword>
<comment type="caution">
    <text evidence="5">The sequence shown here is derived from an EMBL/GenBank/DDBJ whole genome shotgun (WGS) entry which is preliminary data.</text>
</comment>
<dbReference type="PROSITE" id="PS50013">
    <property type="entry name" value="CHROMO_2"/>
    <property type="match status" value="1"/>
</dbReference>
<evidence type="ECO:0000256" key="2">
    <source>
        <dbReference type="ARBA" id="ARBA00023242"/>
    </source>
</evidence>
<dbReference type="Pfam" id="PF00385">
    <property type="entry name" value="Chromo"/>
    <property type="match status" value="1"/>
</dbReference>
<dbReference type="Gene3D" id="2.40.50.40">
    <property type="match status" value="1"/>
</dbReference>
<keyword evidence="2" id="KW-0539">Nucleus</keyword>
<evidence type="ECO:0000256" key="1">
    <source>
        <dbReference type="ARBA" id="ARBA00004123"/>
    </source>
</evidence>
<dbReference type="PANTHER" id="PTHR47240:SF2">
    <property type="entry name" value="CHROMO DOMAIN-CONTAINING PROTEIN LHP1"/>
    <property type="match status" value="1"/>
</dbReference>
<dbReference type="STRING" id="3818.A0A445DZC4"/>
<dbReference type="EMBL" id="SDMP01000003">
    <property type="protein sequence ID" value="RYR68572.1"/>
    <property type="molecule type" value="Genomic_DNA"/>
</dbReference>
<dbReference type="InterPro" id="IPR000953">
    <property type="entry name" value="Chromo/chromo_shadow_dom"/>
</dbReference>
<dbReference type="InterPro" id="IPR044251">
    <property type="entry name" value="LHP1-like"/>
</dbReference>
<proteinExistence type="predicted"/>
<comment type="subcellular location">
    <subcellularLocation>
        <location evidence="1">Nucleus</location>
    </subcellularLocation>
</comment>
<dbReference type="GO" id="GO:0005634">
    <property type="term" value="C:nucleus"/>
    <property type="evidence" value="ECO:0007669"/>
    <property type="project" value="UniProtKB-SubCell"/>
</dbReference>
<accession>A0A445DZC4</accession>
<dbReference type="AlphaFoldDB" id="A0A445DZC4"/>
<sequence length="383" mass="42563">MKGGRKKSDAAANDEQIQLALQNKTETGMGMRMGGDHQTLVTVPHSNSPNLDDGFYEIEAIRRKRMRKGELQYLIKWRGWPETANTWEPLDNLQSVPEVIDAFEDCLRSGKQRRRKRKHVDHHTHPKKRHHRSATSYTLRRFPTPATDHHLEPEPEPLAVAGPLPPDLPANPQTVVFADESETNTDGSRAQPPNQNGFAVPSGQIILRSQENDYDPKLSELRATTNNGVDADNLAPHVQLVNASAGNGHPAGDLKVNSMDPPQSDRCRGAKRRKSGSVKRFKCPSEAVDTQKSFSAFGTGRAGMPRDVGNNSHGRNCNVGNIVKIIKPIGYSASLSGNTQDILVTFIAVRCDGAEVLVDNKYLKEHNPLLLINYYEQHLRYIP</sequence>
<dbReference type="SUPFAM" id="SSF54160">
    <property type="entry name" value="Chromo domain-like"/>
    <property type="match status" value="1"/>
</dbReference>
<dbReference type="SMART" id="SM00298">
    <property type="entry name" value="CHROMO"/>
    <property type="match status" value="1"/>
</dbReference>
<dbReference type="GO" id="GO:0031507">
    <property type="term" value="P:heterochromatin formation"/>
    <property type="evidence" value="ECO:0007669"/>
    <property type="project" value="InterPro"/>
</dbReference>
<name>A0A445DZC4_ARAHY</name>